<feature type="chain" id="PRO_5018244456" description="Aminotransferase class V domain-containing protein" evidence="1">
    <location>
        <begin position="21"/>
        <end position="94"/>
    </location>
</feature>
<dbReference type="AlphaFoldDB" id="A0A3P7LQ57"/>
<dbReference type="SUPFAM" id="SSF53383">
    <property type="entry name" value="PLP-dependent transferases"/>
    <property type="match status" value="1"/>
</dbReference>
<keyword evidence="1" id="KW-0732">Signal</keyword>
<keyword evidence="3" id="KW-1185">Reference proteome</keyword>
<sequence length="94" mass="10279">MCRKLLLFYKAIAVWDYASAAPYIDINVNGTQPVDAVFFSGHKFIGGVSTPDAEYREEGGTPDSVGIIRLALAVKLKRAVGERAIIALEKHKTK</sequence>
<protein>
    <recommendedName>
        <fullName evidence="4">Aminotransferase class V domain-containing protein</fullName>
    </recommendedName>
</protein>
<feature type="signal peptide" evidence="1">
    <location>
        <begin position="1"/>
        <end position="20"/>
    </location>
</feature>
<proteinExistence type="predicted"/>
<gene>
    <name evidence="2" type="ORF">SVUK_LOCUS19523</name>
</gene>
<evidence type="ECO:0000313" key="3">
    <source>
        <dbReference type="Proteomes" id="UP000270094"/>
    </source>
</evidence>
<dbReference type="PANTHER" id="PTHR43686:SF1">
    <property type="entry name" value="AMINOTRAN_5 DOMAIN-CONTAINING PROTEIN"/>
    <property type="match status" value="1"/>
</dbReference>
<dbReference type="Gene3D" id="3.40.640.10">
    <property type="entry name" value="Type I PLP-dependent aspartate aminotransferase-like (Major domain)"/>
    <property type="match status" value="1"/>
</dbReference>
<reference evidence="2 3" key="1">
    <citation type="submission" date="2018-11" db="EMBL/GenBank/DDBJ databases">
        <authorList>
            <consortium name="Pathogen Informatics"/>
        </authorList>
    </citation>
    <scope>NUCLEOTIDE SEQUENCE [LARGE SCALE GENOMIC DNA]</scope>
</reference>
<evidence type="ECO:0000256" key="1">
    <source>
        <dbReference type="SAM" id="SignalP"/>
    </source>
</evidence>
<dbReference type="PANTHER" id="PTHR43686">
    <property type="entry name" value="SULFURTRANSFERASE-RELATED"/>
    <property type="match status" value="1"/>
</dbReference>
<name>A0A3P7LQ57_STRVU</name>
<dbReference type="Proteomes" id="UP000270094">
    <property type="component" value="Unassembled WGS sequence"/>
</dbReference>
<organism evidence="2 3">
    <name type="scientific">Strongylus vulgaris</name>
    <name type="common">Blood worm</name>
    <dbReference type="NCBI Taxonomy" id="40348"/>
    <lineage>
        <taxon>Eukaryota</taxon>
        <taxon>Metazoa</taxon>
        <taxon>Ecdysozoa</taxon>
        <taxon>Nematoda</taxon>
        <taxon>Chromadorea</taxon>
        <taxon>Rhabditida</taxon>
        <taxon>Rhabditina</taxon>
        <taxon>Rhabditomorpha</taxon>
        <taxon>Strongyloidea</taxon>
        <taxon>Strongylidae</taxon>
        <taxon>Strongylus</taxon>
    </lineage>
</organism>
<dbReference type="InterPro" id="IPR015424">
    <property type="entry name" value="PyrdxlP-dep_Trfase"/>
</dbReference>
<dbReference type="EMBL" id="UYYB01130814">
    <property type="protein sequence ID" value="VDM84525.1"/>
    <property type="molecule type" value="Genomic_DNA"/>
</dbReference>
<dbReference type="OrthoDB" id="420046at2759"/>
<accession>A0A3P7LQ57</accession>
<evidence type="ECO:0008006" key="4">
    <source>
        <dbReference type="Google" id="ProtNLM"/>
    </source>
</evidence>
<evidence type="ECO:0000313" key="2">
    <source>
        <dbReference type="EMBL" id="VDM84525.1"/>
    </source>
</evidence>
<dbReference type="InterPro" id="IPR015421">
    <property type="entry name" value="PyrdxlP-dep_Trfase_major"/>
</dbReference>